<proteinExistence type="predicted"/>
<feature type="compositionally biased region" description="Basic and acidic residues" evidence="1">
    <location>
        <begin position="98"/>
        <end position="108"/>
    </location>
</feature>
<dbReference type="AlphaFoldDB" id="A0A1H1LYH6"/>
<dbReference type="RefSeq" id="WP_092665824.1">
    <property type="nucleotide sequence ID" value="NZ_LT629734.1"/>
</dbReference>
<feature type="transmembrane region" description="Helical" evidence="2">
    <location>
        <begin position="20"/>
        <end position="41"/>
    </location>
</feature>
<reference evidence="4" key="1">
    <citation type="submission" date="2016-10" db="EMBL/GenBank/DDBJ databases">
        <authorList>
            <person name="Varghese N."/>
            <person name="Submissions S."/>
        </authorList>
    </citation>
    <scope>NUCLEOTIDE SEQUENCE [LARGE SCALE GENOMIC DNA]</scope>
    <source>
        <strain evidence="4">DSM 22965</strain>
    </source>
</reference>
<evidence type="ECO:0000256" key="2">
    <source>
        <dbReference type="SAM" id="Phobius"/>
    </source>
</evidence>
<accession>A0A1H1LYH6</accession>
<sequence>MLFRSPEDLGFDPNQVTPGWVGFTATAVVAGVIILLLFDFFRRVSRINDRADARERLEAELEAAEREAAERDTQARAAGEASEDADRGGAPATVEPLEADRDRPGAAG</sequence>
<dbReference type="STRING" id="684552.SAMN04489719_0799"/>
<evidence type="ECO:0000256" key="1">
    <source>
        <dbReference type="SAM" id="MobiDB-lite"/>
    </source>
</evidence>
<evidence type="ECO:0000313" key="3">
    <source>
        <dbReference type="EMBL" id="SDR79654.1"/>
    </source>
</evidence>
<dbReference type="Proteomes" id="UP000199649">
    <property type="component" value="Chromosome I"/>
</dbReference>
<keyword evidence="4" id="KW-1185">Reference proteome</keyword>
<dbReference type="EMBL" id="LT629734">
    <property type="protein sequence ID" value="SDR79654.1"/>
    <property type="molecule type" value="Genomic_DNA"/>
</dbReference>
<gene>
    <name evidence="3" type="ORF">SAMN04489719_0799</name>
</gene>
<feature type="compositionally biased region" description="Basic and acidic residues" evidence="1">
    <location>
        <begin position="62"/>
        <end position="74"/>
    </location>
</feature>
<keyword evidence="2" id="KW-0812">Transmembrane</keyword>
<protein>
    <submittedName>
        <fullName evidence="3">Uncharacterized protein</fullName>
    </submittedName>
</protein>
<evidence type="ECO:0000313" key="4">
    <source>
        <dbReference type="Proteomes" id="UP000199649"/>
    </source>
</evidence>
<feature type="region of interest" description="Disordered" evidence="1">
    <location>
        <begin position="62"/>
        <end position="108"/>
    </location>
</feature>
<keyword evidence="2" id="KW-0472">Membrane</keyword>
<name>A0A1H1LYH6_9MICO</name>
<organism evidence="3 4">
    <name type="scientific">Agrococcus carbonis</name>
    <dbReference type="NCBI Taxonomy" id="684552"/>
    <lineage>
        <taxon>Bacteria</taxon>
        <taxon>Bacillati</taxon>
        <taxon>Actinomycetota</taxon>
        <taxon>Actinomycetes</taxon>
        <taxon>Micrococcales</taxon>
        <taxon>Microbacteriaceae</taxon>
        <taxon>Agrococcus</taxon>
    </lineage>
</organism>
<keyword evidence="2" id="KW-1133">Transmembrane helix</keyword>